<dbReference type="NCBIfam" id="TIGR00162">
    <property type="entry name" value="proteasome assembly chaperone family protein"/>
    <property type="match status" value="1"/>
</dbReference>
<dbReference type="PANTHER" id="PTHR35610">
    <property type="entry name" value="3-ISOPROPYLMALATE DEHYDRATASE-RELATED"/>
    <property type="match status" value="1"/>
</dbReference>
<dbReference type="InterPro" id="IPR019151">
    <property type="entry name" value="Proteasome_assmbl_chaperone_2"/>
</dbReference>
<reference evidence="2" key="1">
    <citation type="submission" date="2022-08" db="EMBL/GenBank/DDBJ databases">
        <title>Dynamic responses of ammonia-oxidizing microbial communities induced by reactive oxygen species (ROS) in fluctuating redox aquifers.</title>
        <authorList>
            <person name="Wang P."/>
            <person name="Wang H."/>
        </authorList>
    </citation>
    <scope>NUCLEOTIDE SEQUENCE</scope>
    <source>
        <strain evidence="2">PLX03</strain>
    </source>
</reference>
<organism evidence="2">
    <name type="scientific">Nitrososphaera viennensis</name>
    <dbReference type="NCBI Taxonomy" id="1034015"/>
    <lineage>
        <taxon>Archaea</taxon>
        <taxon>Nitrososphaerota</taxon>
        <taxon>Nitrososphaeria</taxon>
        <taxon>Nitrososphaerales</taxon>
        <taxon>Nitrososphaeraceae</taxon>
        <taxon>Nitrososphaera</taxon>
    </lineage>
</organism>
<evidence type="ECO:0000313" key="2">
    <source>
        <dbReference type="EMBL" id="UVS70116.1"/>
    </source>
</evidence>
<dbReference type="EMBL" id="CP103305">
    <property type="protein sequence ID" value="UVS70116.1"/>
    <property type="molecule type" value="Genomic_DNA"/>
</dbReference>
<gene>
    <name evidence="2" type="ORF">NWT39_04840</name>
</gene>
<dbReference type="RefSeq" id="WP_075054264.1">
    <property type="nucleotide sequence ID" value="NZ_CP103305.1"/>
</dbReference>
<feature type="region of interest" description="Disordered" evidence="1">
    <location>
        <begin position="240"/>
        <end position="262"/>
    </location>
</feature>
<evidence type="ECO:0000256" key="1">
    <source>
        <dbReference type="SAM" id="MobiDB-lite"/>
    </source>
</evidence>
<dbReference type="AlphaFoldDB" id="A0A977NN38"/>
<accession>A0A977NN38</accession>
<feature type="compositionally biased region" description="Polar residues" evidence="1">
    <location>
        <begin position="246"/>
        <end position="262"/>
    </location>
</feature>
<dbReference type="PANTHER" id="PTHR35610:SF7">
    <property type="entry name" value="3-ISOPROPYLMALATE DEHYDRATASE"/>
    <property type="match status" value="1"/>
</dbReference>
<sequence>MSAGEIQFVYSAKEMPKFATEPHLVCGFPGSGYVGKLAIDHLIQELHAEHLVDIYSSSFPPQVMIRTDGTADLMKNSIFSWQDKETSLLLLTGDSQPSNPDSEYALAEQILDFGARLGAKQVFTLAAYITGVFVDKPRVFGTATDASIVGDFASHGVSLMDSGSINGMNGLVIGIAKLRGIKGTCLLGETSGYVVDAKASKAVLEALLSIINVNVDMSNLEKRAKDTEMLIQTIEQQMSGRGGLTQEGQQQPQKPRNTGYIS</sequence>
<dbReference type="InterPro" id="IPR038389">
    <property type="entry name" value="PSMG2_sf"/>
</dbReference>
<dbReference type="GO" id="GO:0000502">
    <property type="term" value="C:proteasome complex"/>
    <property type="evidence" value="ECO:0007669"/>
    <property type="project" value="UniProtKB-KW"/>
</dbReference>
<name>A0A977NN38_9ARCH</name>
<dbReference type="Gene3D" id="3.40.50.10900">
    <property type="entry name" value="PAC-like subunit"/>
    <property type="match status" value="1"/>
</dbReference>
<proteinExistence type="predicted"/>
<dbReference type="InterPro" id="IPR004426">
    <property type="entry name" value="MJ1210-like"/>
</dbReference>
<dbReference type="GeneID" id="74946239"/>
<keyword evidence="2" id="KW-0647">Proteasome</keyword>
<dbReference type="Pfam" id="PF09754">
    <property type="entry name" value="PAC2"/>
    <property type="match status" value="1"/>
</dbReference>
<dbReference type="Proteomes" id="UP001059771">
    <property type="component" value="Chromosome"/>
</dbReference>
<protein>
    <submittedName>
        <fullName evidence="2">Proteasome assembly chaperone family protein</fullName>
    </submittedName>
</protein>
<dbReference type="SUPFAM" id="SSF159659">
    <property type="entry name" value="Cgl1923-like"/>
    <property type="match status" value="1"/>
</dbReference>